<sequence>MHTFVNQEDKYLSAQGLITTIVELAQNRGIDLHKLLRGTGIFEQDLLNFQHAFSLSQQVRLLAQFKSLMKSTDSGFLLGSQLINDTRAEAQTLIYSANLAQVLKQLSLLRMQLAPLLFSQTYIKNNNFYIYIQPAHGLDEDLYHYVLEIYSTAFYSLLKRVSASYPHCQFDFAFKRPRHIQEYEHNLGLKVSFDKPCTCWVLNKTMLRAKNPHASQLRFMQAQSQLYNKNIVSMTFIEAVCRYLYAFPSVSLEFTAKHFAMSPATFKRKLKLNGVRFSTLIDAQNKHKAIYLLTLCAKRNEQVAEQLAFYDIPNFRRAFKRWTGLTPSQLKTQ</sequence>
<dbReference type="SUPFAM" id="SSF46689">
    <property type="entry name" value="Homeodomain-like"/>
    <property type="match status" value="1"/>
</dbReference>
<gene>
    <name evidence="5" type="ORF">B0W48_03785</name>
    <name evidence="6" type="ORF">B0W48_20460</name>
</gene>
<organism evidence="6 7">
    <name type="scientific">Pseudoalteromonas aliena</name>
    <dbReference type="NCBI Taxonomy" id="247523"/>
    <lineage>
        <taxon>Bacteria</taxon>
        <taxon>Pseudomonadati</taxon>
        <taxon>Pseudomonadota</taxon>
        <taxon>Gammaproteobacteria</taxon>
        <taxon>Alteromonadales</taxon>
        <taxon>Pseudoalteromonadaceae</taxon>
        <taxon>Pseudoalteromonas</taxon>
    </lineage>
</organism>
<dbReference type="PROSITE" id="PS01124">
    <property type="entry name" value="HTH_ARAC_FAMILY_2"/>
    <property type="match status" value="1"/>
</dbReference>
<dbReference type="STRING" id="247523.B0W48_03785"/>
<dbReference type="GO" id="GO:0005829">
    <property type="term" value="C:cytosol"/>
    <property type="evidence" value="ECO:0007669"/>
    <property type="project" value="TreeGrafter"/>
</dbReference>
<evidence type="ECO:0000259" key="4">
    <source>
        <dbReference type="PROSITE" id="PS01124"/>
    </source>
</evidence>
<feature type="domain" description="HTH araC/xylS-type" evidence="4">
    <location>
        <begin position="249"/>
        <end position="333"/>
    </location>
</feature>
<name>A0A1Q2H3N3_9GAMM</name>
<dbReference type="Pfam" id="PF12833">
    <property type="entry name" value="HTH_18"/>
    <property type="match status" value="1"/>
</dbReference>
<dbReference type="Proteomes" id="UP000188243">
    <property type="component" value="Chromosome"/>
</dbReference>
<dbReference type="KEGG" id="paln:B0W48_03785"/>
<evidence type="ECO:0000256" key="2">
    <source>
        <dbReference type="ARBA" id="ARBA00023125"/>
    </source>
</evidence>
<dbReference type="InterPro" id="IPR009057">
    <property type="entry name" value="Homeodomain-like_sf"/>
</dbReference>
<evidence type="ECO:0000256" key="3">
    <source>
        <dbReference type="ARBA" id="ARBA00023163"/>
    </source>
</evidence>
<keyword evidence="2" id="KW-0238">DNA-binding</keyword>
<evidence type="ECO:0000256" key="1">
    <source>
        <dbReference type="ARBA" id="ARBA00023015"/>
    </source>
</evidence>
<dbReference type="InterPro" id="IPR032687">
    <property type="entry name" value="AraC-type_N"/>
</dbReference>
<dbReference type="SMART" id="SM00342">
    <property type="entry name" value="HTH_ARAC"/>
    <property type="match status" value="1"/>
</dbReference>
<dbReference type="RefSeq" id="WP_077535700.1">
    <property type="nucleotide sequence ID" value="NZ_CANLYY010000012.1"/>
</dbReference>
<dbReference type="GO" id="GO:0000976">
    <property type="term" value="F:transcription cis-regulatory region binding"/>
    <property type="evidence" value="ECO:0007669"/>
    <property type="project" value="TreeGrafter"/>
</dbReference>
<dbReference type="Pfam" id="PF12625">
    <property type="entry name" value="Arabinose_bd"/>
    <property type="match status" value="1"/>
</dbReference>
<dbReference type="Gene3D" id="1.10.10.60">
    <property type="entry name" value="Homeodomain-like"/>
    <property type="match status" value="1"/>
</dbReference>
<protein>
    <submittedName>
        <fullName evidence="6">AraC family transcriptional regulator</fullName>
    </submittedName>
</protein>
<dbReference type="KEGG" id="paln:B0W48_20460"/>
<dbReference type="EMBL" id="CP019628">
    <property type="protein sequence ID" value="AQP98996.1"/>
    <property type="molecule type" value="Genomic_DNA"/>
</dbReference>
<dbReference type="AlphaFoldDB" id="A0A1Q2H3N3"/>
<evidence type="ECO:0000313" key="7">
    <source>
        <dbReference type="Proteomes" id="UP000188243"/>
    </source>
</evidence>
<evidence type="ECO:0000313" key="5">
    <source>
        <dbReference type="EMBL" id="AQP98996.1"/>
    </source>
</evidence>
<evidence type="ECO:0000313" key="6">
    <source>
        <dbReference type="EMBL" id="AQQ01943.1"/>
    </source>
</evidence>
<dbReference type="GO" id="GO:0003700">
    <property type="term" value="F:DNA-binding transcription factor activity"/>
    <property type="evidence" value="ECO:0007669"/>
    <property type="project" value="InterPro"/>
</dbReference>
<keyword evidence="1" id="KW-0805">Transcription regulation</keyword>
<dbReference type="PANTHER" id="PTHR47894">
    <property type="entry name" value="HTH-TYPE TRANSCRIPTIONAL REGULATOR GADX"/>
    <property type="match status" value="1"/>
</dbReference>
<keyword evidence="3" id="KW-0804">Transcription</keyword>
<dbReference type="EMBL" id="CP019628">
    <property type="protein sequence ID" value="AQQ01943.1"/>
    <property type="molecule type" value="Genomic_DNA"/>
</dbReference>
<proteinExistence type="predicted"/>
<dbReference type="InterPro" id="IPR018060">
    <property type="entry name" value="HTH_AraC"/>
</dbReference>
<dbReference type="PANTHER" id="PTHR47894:SF1">
    <property type="entry name" value="HTH-TYPE TRANSCRIPTIONAL REGULATOR VQSM"/>
    <property type="match status" value="1"/>
</dbReference>
<accession>A0A1Q2H3N3</accession>
<reference evidence="6 7" key="1">
    <citation type="submission" date="2017-02" db="EMBL/GenBank/DDBJ databases">
        <title>Complete genome sequence of the cold-active Pseudoalteromonas aliena strain EH1 isolated from Arctic seawater.</title>
        <authorList>
            <person name="Kim E."/>
            <person name="Heo E."/>
            <person name="Kim H."/>
            <person name="Kim D."/>
        </authorList>
    </citation>
    <scope>NUCLEOTIDE SEQUENCE [LARGE SCALE GENOMIC DNA]</scope>
    <source>
        <strain evidence="6 7">EH1</strain>
    </source>
</reference>